<evidence type="ECO:0000313" key="1">
    <source>
        <dbReference type="EMBL" id="CUV33702.1"/>
    </source>
</evidence>
<organism evidence="1">
    <name type="scientific">Ralstonia solanacearum</name>
    <name type="common">Pseudomonas solanacearum</name>
    <dbReference type="NCBI Taxonomy" id="305"/>
    <lineage>
        <taxon>Bacteria</taxon>
        <taxon>Pseudomonadati</taxon>
        <taxon>Pseudomonadota</taxon>
        <taxon>Betaproteobacteria</taxon>
        <taxon>Burkholderiales</taxon>
        <taxon>Burkholderiaceae</taxon>
        <taxon>Ralstonia</taxon>
        <taxon>Ralstonia solanacearum species complex</taxon>
    </lineage>
</organism>
<reference evidence="1" key="1">
    <citation type="submission" date="2015-10" db="EMBL/GenBank/DDBJ databases">
        <authorList>
            <person name="Gilbert D.G."/>
        </authorList>
    </citation>
    <scope>NUCLEOTIDE SEQUENCE</scope>
    <source>
        <strain evidence="1">Phyl III-seqv23</strain>
    </source>
</reference>
<gene>
    <name evidence="1" type="ORF">TD1301_v1_530041</name>
</gene>
<proteinExistence type="predicted"/>
<protein>
    <submittedName>
        <fullName evidence="1">Uncharacterized protein</fullName>
    </submittedName>
</protein>
<name>A0A0S4VGG3_RALSL</name>
<sequence>MMREMAAQRSRHRTPSMNLHPAHGVDTFAMQLDALVLSLYDRANLRRQVLLQGRLIFVPGDVLFALAHFQHDIVIVRRDQVPDLHPAPMQGAIHAAAVTRLAAERPDELLQLLNRCTAGLCRVCQDVTQLRVVYLAGT</sequence>
<dbReference type="AlphaFoldDB" id="A0A0S4VGG3"/>
<accession>A0A0S4VGG3</accession>
<dbReference type="EMBL" id="LN899825">
    <property type="protein sequence ID" value="CUV33702.1"/>
    <property type="molecule type" value="Genomic_DNA"/>
</dbReference>